<evidence type="ECO:0000313" key="2">
    <source>
        <dbReference type="EMBL" id="KAF5224270.1"/>
    </source>
</evidence>
<dbReference type="VEuPathDB" id="TriTrypDB:BCY84_20646"/>
<accession>A0A7J6YDA8</accession>
<sequence>MHGYLFAALLYCYCYYYYILEVATGPQSMVLPFAFLFYFIYVCVFLFVCLFVCVATVSKYDAVLARNMMRLTRRCHFITKISKISRPPASGYEIAELPNEKVFMEFLKYYNTKCVLAVLHSGSLRSTAGEGGAGTKIVEDPLTRSFISSINAMNMGNPNETKLALVPGPHAPRMVEEYGVLTYPTVLLFMNGKCVERVVGARTRELSIKALFTLRNAGRNIFSRE</sequence>
<dbReference type="SUPFAM" id="SSF52833">
    <property type="entry name" value="Thioredoxin-like"/>
    <property type="match status" value="1"/>
</dbReference>
<keyword evidence="1" id="KW-0472">Membrane</keyword>
<feature type="transmembrane region" description="Helical" evidence="1">
    <location>
        <begin position="38"/>
        <end position="60"/>
    </location>
</feature>
<keyword evidence="1" id="KW-1133">Transmembrane helix</keyword>
<dbReference type="VEuPathDB" id="TriTrypDB:ECC02_002526"/>
<keyword evidence="1" id="KW-0812">Transmembrane</keyword>
<evidence type="ECO:0008006" key="4">
    <source>
        <dbReference type="Google" id="ProtNLM"/>
    </source>
</evidence>
<evidence type="ECO:0000313" key="3">
    <source>
        <dbReference type="Proteomes" id="UP000583944"/>
    </source>
</evidence>
<gene>
    <name evidence="2" type="ORF">ECC02_002526</name>
</gene>
<dbReference type="InterPro" id="IPR036249">
    <property type="entry name" value="Thioredoxin-like_sf"/>
</dbReference>
<dbReference type="Proteomes" id="UP000583944">
    <property type="component" value="Unassembled WGS sequence"/>
</dbReference>
<organism evidence="2 3">
    <name type="scientific">Trypanosoma cruzi</name>
    <dbReference type="NCBI Taxonomy" id="5693"/>
    <lineage>
        <taxon>Eukaryota</taxon>
        <taxon>Discoba</taxon>
        <taxon>Euglenozoa</taxon>
        <taxon>Kinetoplastea</taxon>
        <taxon>Metakinetoplastina</taxon>
        <taxon>Trypanosomatida</taxon>
        <taxon>Trypanosomatidae</taxon>
        <taxon>Trypanosoma</taxon>
        <taxon>Schizotrypanum</taxon>
    </lineage>
</organism>
<comment type="caution">
    <text evidence="2">The sequence shown here is derived from an EMBL/GenBank/DDBJ whole genome shotgun (WGS) entry which is preliminary data.</text>
</comment>
<proteinExistence type="predicted"/>
<evidence type="ECO:0000256" key="1">
    <source>
        <dbReference type="SAM" id="Phobius"/>
    </source>
</evidence>
<dbReference type="Gene3D" id="3.40.30.10">
    <property type="entry name" value="Glutaredoxin"/>
    <property type="match status" value="1"/>
</dbReference>
<name>A0A7J6YDA8_TRYCR</name>
<dbReference type="AlphaFoldDB" id="A0A7J6YDA8"/>
<dbReference type="CDD" id="cd02947">
    <property type="entry name" value="TRX_family"/>
    <property type="match status" value="1"/>
</dbReference>
<dbReference type="EMBL" id="JABDHM010000013">
    <property type="protein sequence ID" value="KAF5224270.1"/>
    <property type="molecule type" value="Genomic_DNA"/>
</dbReference>
<protein>
    <recommendedName>
        <fullName evidence="4">Thioredoxin domain-containing protein</fullName>
    </recommendedName>
</protein>
<reference evidence="2 3" key="1">
    <citation type="journal article" date="2019" name="Genome Biol. Evol.">
        <title>Nanopore Sequencing Significantly Improves Genome Assembly of the Protozoan Parasite Trypanosoma cruzi.</title>
        <authorList>
            <person name="Diaz-Viraque F."/>
            <person name="Pita S."/>
            <person name="Greif G."/>
            <person name="de Souza R.C.M."/>
            <person name="Iraola G."/>
            <person name="Robello C."/>
        </authorList>
    </citation>
    <scope>NUCLEOTIDE SEQUENCE [LARGE SCALE GENOMIC DNA]</scope>
    <source>
        <strain evidence="2 3">Berenice</strain>
    </source>
</reference>